<accession>A0A897MQJ9</accession>
<protein>
    <submittedName>
        <fullName evidence="1">Transcriptional regulator containing HTH domain,ArsR family</fullName>
    </submittedName>
</protein>
<name>A0A897MQJ9_9EURY</name>
<dbReference type="EMBL" id="CP064786">
    <property type="protein sequence ID" value="QSG02702.1"/>
    <property type="molecule type" value="Genomic_DNA"/>
</dbReference>
<dbReference type="SUPFAM" id="SSF46785">
    <property type="entry name" value="Winged helix' DNA-binding domain"/>
    <property type="match status" value="1"/>
</dbReference>
<dbReference type="InterPro" id="IPR036390">
    <property type="entry name" value="WH_DNA-bd_sf"/>
</dbReference>
<dbReference type="Proteomes" id="UP000663586">
    <property type="component" value="Chromosome"/>
</dbReference>
<dbReference type="GeneID" id="70684872"/>
<dbReference type="KEGG" id="hara:AArcS_1489"/>
<organism evidence="1 2">
    <name type="scientific">Natranaeroarchaeum sulfidigenes</name>
    <dbReference type="NCBI Taxonomy" id="2784880"/>
    <lineage>
        <taxon>Archaea</taxon>
        <taxon>Methanobacteriati</taxon>
        <taxon>Methanobacteriota</taxon>
        <taxon>Stenosarchaea group</taxon>
        <taxon>Halobacteria</taxon>
        <taxon>Halobacteriales</taxon>
        <taxon>Natronoarchaeaceae</taxon>
        <taxon>Natranaeroarchaeum</taxon>
    </lineage>
</organism>
<dbReference type="Pfam" id="PF12840">
    <property type="entry name" value="HTH_20"/>
    <property type="match status" value="1"/>
</dbReference>
<evidence type="ECO:0000313" key="2">
    <source>
        <dbReference type="Proteomes" id="UP000663586"/>
    </source>
</evidence>
<proteinExistence type="predicted"/>
<reference evidence="1" key="1">
    <citation type="submission" date="2020-11" db="EMBL/GenBank/DDBJ databases">
        <title>Carbohydrate-dependent, anaerobic sulfur respiration: A novel catabolism in halophilic archaea.</title>
        <authorList>
            <person name="Sorokin D.Y."/>
            <person name="Messina E."/>
            <person name="Smedile F."/>
            <person name="La Cono V."/>
            <person name="Hallsworth J.E."/>
            <person name="Yakimov M.M."/>
        </authorList>
    </citation>
    <scope>NUCLEOTIDE SEQUENCE</scope>
    <source>
        <strain evidence="1">AArc-S</strain>
    </source>
</reference>
<dbReference type="InterPro" id="IPR036388">
    <property type="entry name" value="WH-like_DNA-bd_sf"/>
</dbReference>
<keyword evidence="2" id="KW-1185">Reference proteome</keyword>
<dbReference type="RefSeq" id="WP_238479844.1">
    <property type="nucleotide sequence ID" value="NZ_CP064786.1"/>
</dbReference>
<evidence type="ECO:0000313" key="1">
    <source>
        <dbReference type="EMBL" id="QSG02702.1"/>
    </source>
</evidence>
<dbReference type="Gene3D" id="1.10.10.10">
    <property type="entry name" value="Winged helix-like DNA-binding domain superfamily/Winged helix DNA-binding domain"/>
    <property type="match status" value="1"/>
</dbReference>
<sequence>MVRDPFAEEEKPDVQALLEALEDSDCRTIIRKLDEPMTAGELSERCEIPQSTIYRKLDSLSSATLLEELTEVRSDGHHTTRYEVAFEDVRIALTDDREFEYEVSRPARTPDERLADMWSEVSKEL</sequence>
<gene>
    <name evidence="1" type="primary">arsR6</name>
    <name evidence="1" type="ORF">AArcS_1489</name>
</gene>
<dbReference type="AlphaFoldDB" id="A0A897MQJ9"/>